<accession>A0AB74IKT6</accession>
<dbReference type="PROSITE" id="PS00463">
    <property type="entry name" value="ZN2_CY6_FUNGAL_1"/>
    <property type="match status" value="1"/>
</dbReference>
<protein>
    <recommendedName>
        <fullName evidence="5">Zn(2)-C6 fungal-type domain-containing protein</fullName>
    </recommendedName>
</protein>
<dbReference type="Pfam" id="PF04082">
    <property type="entry name" value="Fungal_trans"/>
    <property type="match status" value="1"/>
</dbReference>
<gene>
    <name evidence="6" type="ORF">D6D21_09531</name>
</gene>
<dbReference type="SMART" id="SM00066">
    <property type="entry name" value="GAL4"/>
    <property type="match status" value="1"/>
</dbReference>
<dbReference type="GO" id="GO:0005634">
    <property type="term" value="C:nucleus"/>
    <property type="evidence" value="ECO:0007669"/>
    <property type="project" value="UniProtKB-SubCell"/>
</dbReference>
<keyword evidence="3" id="KW-0539">Nucleus</keyword>
<dbReference type="InterPro" id="IPR036864">
    <property type="entry name" value="Zn2-C6_fun-type_DNA-bd_sf"/>
</dbReference>
<dbReference type="GO" id="GO:0000981">
    <property type="term" value="F:DNA-binding transcription factor activity, RNA polymerase II-specific"/>
    <property type="evidence" value="ECO:0007669"/>
    <property type="project" value="InterPro"/>
</dbReference>
<evidence type="ECO:0000256" key="2">
    <source>
        <dbReference type="ARBA" id="ARBA00022723"/>
    </source>
</evidence>
<dbReference type="PANTHER" id="PTHR31001">
    <property type="entry name" value="UNCHARACTERIZED TRANSCRIPTIONAL REGULATORY PROTEIN"/>
    <property type="match status" value="1"/>
</dbReference>
<dbReference type="AlphaFoldDB" id="A0AB74IKT6"/>
<organism evidence="6 7">
    <name type="scientific">Aureobasidium pullulans</name>
    <name type="common">Black yeast</name>
    <name type="synonym">Pullularia pullulans</name>
    <dbReference type="NCBI Taxonomy" id="5580"/>
    <lineage>
        <taxon>Eukaryota</taxon>
        <taxon>Fungi</taxon>
        <taxon>Dikarya</taxon>
        <taxon>Ascomycota</taxon>
        <taxon>Pezizomycotina</taxon>
        <taxon>Dothideomycetes</taxon>
        <taxon>Dothideomycetidae</taxon>
        <taxon>Dothideales</taxon>
        <taxon>Saccotheciaceae</taxon>
        <taxon>Aureobasidium</taxon>
    </lineage>
</organism>
<comment type="subcellular location">
    <subcellularLocation>
        <location evidence="1">Nucleus</location>
    </subcellularLocation>
</comment>
<feature type="domain" description="Zn(2)-C6 fungal-type" evidence="5">
    <location>
        <begin position="5"/>
        <end position="35"/>
    </location>
</feature>
<feature type="region of interest" description="Disordered" evidence="4">
    <location>
        <begin position="50"/>
        <end position="97"/>
    </location>
</feature>
<dbReference type="SMART" id="SM00906">
    <property type="entry name" value="Fungal_trans"/>
    <property type="match status" value="1"/>
</dbReference>
<dbReference type="InterPro" id="IPR050613">
    <property type="entry name" value="Sec_Metabolite_Reg"/>
</dbReference>
<name>A0AB74IKT6_AURPU</name>
<dbReference type="GO" id="GO:0003677">
    <property type="term" value="F:DNA binding"/>
    <property type="evidence" value="ECO:0007669"/>
    <property type="project" value="InterPro"/>
</dbReference>
<dbReference type="GO" id="GO:0006351">
    <property type="term" value="P:DNA-templated transcription"/>
    <property type="evidence" value="ECO:0007669"/>
    <property type="project" value="InterPro"/>
</dbReference>
<keyword evidence="2" id="KW-0479">Metal-binding</keyword>
<dbReference type="PANTHER" id="PTHR31001:SF85">
    <property type="entry name" value="ZN(II)2CYS6 TRANSCRIPTION FACTOR (EUROFUNG)"/>
    <property type="match status" value="1"/>
</dbReference>
<evidence type="ECO:0000256" key="3">
    <source>
        <dbReference type="ARBA" id="ARBA00023242"/>
    </source>
</evidence>
<dbReference type="PROSITE" id="PS50048">
    <property type="entry name" value="ZN2_CY6_FUNGAL_2"/>
    <property type="match status" value="1"/>
</dbReference>
<proteinExistence type="predicted"/>
<dbReference type="Gene3D" id="4.10.240.10">
    <property type="entry name" value="Zn(2)-C6 fungal-type DNA-binding domain"/>
    <property type="match status" value="1"/>
</dbReference>
<sequence>MSNQACEPCARRKVRCDKQQPCSNCKRRKQDQCTYPEAAPTDRVKRLESLVRSLGGDPNSDGSRTPKRARLGPSPVEAQSNDRDAGASTQSERGQPILVEQDGQSYYVEMRAWHSHLGLEVNQQNEVNHDVLMSRPLISRTKPDALQGLLRADYNINLALQHPSVQDANFLWDRFERNANPLIKIDFDWALKGLRATSTDIEGRTSLKDPEHTFLFCLYLMSIRLDHLLIAPQAASIERLSIRSLFSLMGLTIRNAEALGIHRDGAILRLNPVETESRRRLWWHLQHLDLALGVRCGTTPLTLMAGWDANVPLNVEDSDLNPDMTEAPAERKGLTSLSYCLWTYWIVSQQREFFSSNRGKLGISWASNKSLPHATKISLINTMEEGLNKKFLQYCDPIKPLDILVQLTSRALICTMRMFTLHPMAFSGDANITDEQRHAQLVEAAIKSLEYNIALNSRPEIQRFQWFINGYFQWHAFISVIVEVMQLKGSPEAQRIWDLLSDLYTYNKNLLELSEDRRKLHAAELITSAWKARHTADPSAYKPACVSILEPLLSDNRGDATKTQTEVVGQPLEPVMTDEDLNAMLDLEFQDIDWGFWAGME</sequence>
<dbReference type="EMBL" id="QZAM01000314">
    <property type="protein sequence ID" value="THW34573.1"/>
    <property type="molecule type" value="Genomic_DNA"/>
</dbReference>
<dbReference type="InterPro" id="IPR007219">
    <property type="entry name" value="XnlR_reg_dom"/>
</dbReference>
<reference evidence="6 7" key="1">
    <citation type="submission" date="2018-10" db="EMBL/GenBank/DDBJ databases">
        <title>Fifty Aureobasidium pullulans genomes reveal a recombining polyextremotolerant generalist.</title>
        <authorList>
            <person name="Gostincar C."/>
            <person name="Turk M."/>
            <person name="Zajc J."/>
            <person name="Gunde-Cimerman N."/>
        </authorList>
    </citation>
    <scope>NUCLEOTIDE SEQUENCE [LARGE SCALE GENOMIC DNA]</scope>
    <source>
        <strain evidence="6 7">EXF-10796</strain>
    </source>
</reference>
<dbReference type="GO" id="GO:0008270">
    <property type="term" value="F:zinc ion binding"/>
    <property type="evidence" value="ECO:0007669"/>
    <property type="project" value="InterPro"/>
</dbReference>
<evidence type="ECO:0000256" key="4">
    <source>
        <dbReference type="SAM" id="MobiDB-lite"/>
    </source>
</evidence>
<dbReference type="CDD" id="cd00067">
    <property type="entry name" value="GAL4"/>
    <property type="match status" value="1"/>
</dbReference>
<dbReference type="Proteomes" id="UP000309076">
    <property type="component" value="Unassembled WGS sequence"/>
</dbReference>
<dbReference type="CDD" id="cd12148">
    <property type="entry name" value="fungal_TF_MHR"/>
    <property type="match status" value="1"/>
</dbReference>
<dbReference type="Pfam" id="PF00172">
    <property type="entry name" value="Zn_clus"/>
    <property type="match status" value="1"/>
</dbReference>
<evidence type="ECO:0000313" key="6">
    <source>
        <dbReference type="EMBL" id="THW34573.1"/>
    </source>
</evidence>
<evidence type="ECO:0000259" key="5">
    <source>
        <dbReference type="PROSITE" id="PS50048"/>
    </source>
</evidence>
<dbReference type="SUPFAM" id="SSF57701">
    <property type="entry name" value="Zn2/Cys6 DNA-binding domain"/>
    <property type="match status" value="1"/>
</dbReference>
<evidence type="ECO:0000313" key="7">
    <source>
        <dbReference type="Proteomes" id="UP000309076"/>
    </source>
</evidence>
<evidence type="ECO:0000256" key="1">
    <source>
        <dbReference type="ARBA" id="ARBA00004123"/>
    </source>
</evidence>
<dbReference type="InterPro" id="IPR001138">
    <property type="entry name" value="Zn2Cys6_DnaBD"/>
</dbReference>
<comment type="caution">
    <text evidence="6">The sequence shown here is derived from an EMBL/GenBank/DDBJ whole genome shotgun (WGS) entry which is preliminary data.</text>
</comment>